<feature type="domain" description="Penicillin-binding protein transpeptidase" evidence="27">
    <location>
        <begin position="440"/>
        <end position="738"/>
    </location>
</feature>
<keyword evidence="19 26" id="KW-0472">Membrane</keyword>
<keyword evidence="12 30" id="KW-0808">Transferase</keyword>
<dbReference type="PANTHER" id="PTHR32282:SF27">
    <property type="entry name" value="PENICILLIN-BINDING PROTEIN 1A"/>
    <property type="match status" value="1"/>
</dbReference>
<evidence type="ECO:0000259" key="29">
    <source>
        <dbReference type="Pfam" id="PF17092"/>
    </source>
</evidence>
<comment type="similarity">
    <text evidence="3">In the C-terminal section; belongs to the transpeptidase family.</text>
</comment>
<accession>A0ABP0EXU0</accession>
<evidence type="ECO:0000256" key="19">
    <source>
        <dbReference type="ARBA" id="ARBA00023136"/>
    </source>
</evidence>
<evidence type="ECO:0000256" key="10">
    <source>
        <dbReference type="ARBA" id="ARBA00022670"/>
    </source>
</evidence>
<keyword evidence="15" id="KW-0133">Cell shape</keyword>
<keyword evidence="18 26" id="KW-1133">Transmembrane helix</keyword>
<keyword evidence="22" id="KW-0961">Cell wall biogenesis/degradation</keyword>
<sequence>MLKVARFFLHIVYTILMAVAILCIVITCTIYWYGRHLPDHWQLSNYQPPTVTRVYGAQGQLIAEYAKEHRIFTAIEDIPKHIINAFIAAEDKNFYNNQGVDFSGVVKAAIKNVYKLADNKRMVGGSTITQQVVKNFLLSNERTLKRKIKEAILAYRVNSSLTKDKIMELYLNHIYLGNGSYGISSAALKYLSKSINEISIDEAALLAALPKAPSKLNPIKSPRAAEQRRNWVLQRMYDDGYIDEVSKKIFQSIPLSITTSSDQHLIHNDFFVEEVRKNLIKKYGEDALYTNGLTVHTTLNLSYQNLAKIALKNGLENYDQKHGWRGAIQNIADELLVRDYNWASYLINIKQLYPNIAPWKMAVVLNIEDSQAEIGLENGSLGTILLSDIKWAKAWIDNSNTGSIPKKMEQVLKIGDVIMVSANIKSLGCYNLKQIPKINGAIVVMEPNSGSILAMVGGYNYNENQFNRATQALRQPGSIFKTFVYLAALENGLTPNTIALDDHISIEQGTYLPLWQPRNIGNTFMGPITVRTGFEQSRNLITVRLAKFLGMDKINDTIKKLNIHNKPLNNYASVLGSEVVSLMTMTRAYAIIANGGYNIQNHMIERIQDARGSDIYKVDYLKCARCNLLETAQDFQMLTPLPPLIHKNSKQLIDPVHTYQMTSLLEGSVKNGTSKPAKIKNQFIAGKTGTTNGNMDAWFIGFTNNLVVGVYTGFDSPECLGKKETGSRIALPIFKNFMLKALAEQPSQPFKIPIGVNIVTIDQTTGVPIKQITNPNMNNIMHEALRIGEEDKILSIIERKHYYDADHNKWMIAINDDDLDEIINELSEDINNDTIHSNTALTNN</sequence>
<comment type="subcellular location">
    <subcellularLocation>
        <location evidence="1">Cell inner membrane</location>
        <topology evidence="1">Single-pass type II membrane protein</topology>
    </subcellularLocation>
</comment>
<dbReference type="Gene3D" id="3.40.710.10">
    <property type="entry name" value="DD-peptidase/beta-lactamase superfamily"/>
    <property type="match status" value="2"/>
</dbReference>
<evidence type="ECO:0000256" key="18">
    <source>
        <dbReference type="ARBA" id="ARBA00022989"/>
    </source>
</evidence>
<keyword evidence="8" id="KW-0997">Cell inner membrane</keyword>
<evidence type="ECO:0000313" key="30">
    <source>
        <dbReference type="EMBL" id="CAK8163540.1"/>
    </source>
</evidence>
<dbReference type="InterPro" id="IPR001264">
    <property type="entry name" value="Glyco_trans_51"/>
</dbReference>
<evidence type="ECO:0000256" key="21">
    <source>
        <dbReference type="ARBA" id="ARBA00023268"/>
    </source>
</evidence>
<evidence type="ECO:0000256" key="16">
    <source>
        <dbReference type="ARBA" id="ARBA00022968"/>
    </source>
</evidence>
<evidence type="ECO:0000256" key="3">
    <source>
        <dbReference type="ARBA" id="ARBA00007090"/>
    </source>
</evidence>
<comment type="catalytic activity">
    <reaction evidence="25">
        <text>[GlcNAc-(1-&gt;4)-Mur2Ac(oyl-L-Ala-gamma-D-Glu-L-Lys-D-Ala-D-Ala)](n)-di-trans,octa-cis-undecaprenyl diphosphate + beta-D-GlcNAc-(1-&gt;4)-Mur2Ac(oyl-L-Ala-gamma-D-Glu-L-Lys-D-Ala-D-Ala)-di-trans,octa-cis-undecaprenyl diphosphate = [GlcNAc-(1-&gt;4)-Mur2Ac(oyl-L-Ala-gamma-D-Glu-L-Lys-D-Ala-D-Ala)](n+1)-di-trans,octa-cis-undecaprenyl diphosphate + di-trans,octa-cis-undecaprenyl diphosphate + H(+)</text>
        <dbReference type="Rhea" id="RHEA:23708"/>
        <dbReference type="Rhea" id="RHEA-COMP:9602"/>
        <dbReference type="Rhea" id="RHEA-COMP:9603"/>
        <dbReference type="ChEBI" id="CHEBI:15378"/>
        <dbReference type="ChEBI" id="CHEBI:58405"/>
        <dbReference type="ChEBI" id="CHEBI:60033"/>
        <dbReference type="ChEBI" id="CHEBI:78435"/>
        <dbReference type="EC" id="2.4.99.28"/>
    </reaction>
</comment>
<dbReference type="InterPro" id="IPR012338">
    <property type="entry name" value="Beta-lactam/transpept-like"/>
</dbReference>
<feature type="transmembrane region" description="Helical" evidence="26">
    <location>
        <begin position="7"/>
        <end position="33"/>
    </location>
</feature>
<comment type="similarity">
    <text evidence="4">In the N-terminal section; belongs to the glycosyltransferase 51 family.</text>
</comment>
<keyword evidence="14 30" id="KW-0378">Hydrolase</keyword>
<evidence type="ECO:0000256" key="12">
    <source>
        <dbReference type="ARBA" id="ARBA00022679"/>
    </source>
</evidence>
<evidence type="ECO:0000256" key="9">
    <source>
        <dbReference type="ARBA" id="ARBA00022645"/>
    </source>
</evidence>
<keyword evidence="10" id="KW-0645">Protease</keyword>
<keyword evidence="17" id="KW-0573">Peptidoglycan synthesis</keyword>
<evidence type="ECO:0000256" key="24">
    <source>
        <dbReference type="ARBA" id="ARBA00044770"/>
    </source>
</evidence>
<proteinExistence type="inferred from homology"/>
<name>A0ABP0EXU0_9RICK</name>
<dbReference type="SUPFAM" id="SSF53955">
    <property type="entry name" value="Lysozyme-like"/>
    <property type="match status" value="1"/>
</dbReference>
<dbReference type="Gene3D" id="1.10.3810.10">
    <property type="entry name" value="Biosynthetic peptidoglycan transglycosylase-like"/>
    <property type="match status" value="1"/>
</dbReference>
<dbReference type="Pfam" id="PF00912">
    <property type="entry name" value="Transgly"/>
    <property type="match status" value="1"/>
</dbReference>
<keyword evidence="9 30" id="KW-0121">Carboxypeptidase</keyword>
<evidence type="ECO:0000256" key="14">
    <source>
        <dbReference type="ARBA" id="ARBA00022801"/>
    </source>
</evidence>
<evidence type="ECO:0000313" key="31">
    <source>
        <dbReference type="Proteomes" id="UP001314181"/>
    </source>
</evidence>
<dbReference type="InterPro" id="IPR023346">
    <property type="entry name" value="Lysozyme-like_dom_sf"/>
</dbReference>
<keyword evidence="7" id="KW-1003">Cell membrane</keyword>
<dbReference type="Pfam" id="PF00905">
    <property type="entry name" value="Transpeptidase"/>
    <property type="match status" value="1"/>
</dbReference>
<evidence type="ECO:0000256" key="1">
    <source>
        <dbReference type="ARBA" id="ARBA00004249"/>
    </source>
</evidence>
<keyword evidence="13 26" id="KW-0812">Transmembrane</keyword>
<keyword evidence="21" id="KW-0511">Multifunctional enzyme</keyword>
<keyword evidence="31" id="KW-1185">Reference proteome</keyword>
<protein>
    <recommendedName>
        <fullName evidence="6">Penicillin-binding protein 1A</fullName>
        <ecNumber evidence="24">2.4.99.28</ecNumber>
        <ecNumber evidence="5">3.4.16.4</ecNumber>
    </recommendedName>
</protein>
<evidence type="ECO:0000256" key="15">
    <source>
        <dbReference type="ARBA" id="ARBA00022960"/>
    </source>
</evidence>
<keyword evidence="16" id="KW-0735">Signal-anchor</keyword>
<evidence type="ECO:0000256" key="13">
    <source>
        <dbReference type="ARBA" id="ARBA00022692"/>
    </source>
</evidence>
<dbReference type="Proteomes" id="UP001314181">
    <property type="component" value="Unassembled WGS sequence"/>
</dbReference>
<dbReference type="Pfam" id="PF17092">
    <property type="entry name" value="PCB_OB"/>
    <property type="match status" value="1"/>
</dbReference>
<dbReference type="NCBIfam" id="TIGR02074">
    <property type="entry name" value="PBP_1a_fam"/>
    <property type="match status" value="1"/>
</dbReference>
<evidence type="ECO:0000256" key="20">
    <source>
        <dbReference type="ARBA" id="ARBA00023251"/>
    </source>
</evidence>
<comment type="pathway">
    <text evidence="2">Cell wall biogenesis; peptidoglycan biosynthesis.</text>
</comment>
<comment type="caution">
    <text evidence="30">The sequence shown here is derived from an EMBL/GenBank/DDBJ whole genome shotgun (WGS) entry which is preliminary data.</text>
</comment>
<evidence type="ECO:0000259" key="27">
    <source>
        <dbReference type="Pfam" id="PF00905"/>
    </source>
</evidence>
<evidence type="ECO:0000256" key="2">
    <source>
        <dbReference type="ARBA" id="ARBA00004752"/>
    </source>
</evidence>
<dbReference type="InterPro" id="IPR050396">
    <property type="entry name" value="Glycosyltr_51/Transpeptidase"/>
</dbReference>
<evidence type="ECO:0000256" key="8">
    <source>
        <dbReference type="ARBA" id="ARBA00022519"/>
    </source>
</evidence>
<dbReference type="GO" id="GO:0009002">
    <property type="term" value="F:serine-type D-Ala-D-Ala carboxypeptidase activity"/>
    <property type="evidence" value="ECO:0007669"/>
    <property type="project" value="UniProtKB-EC"/>
</dbReference>
<keyword evidence="20" id="KW-0046">Antibiotic resistance</keyword>
<dbReference type="InterPro" id="IPR031376">
    <property type="entry name" value="PCB_OB"/>
</dbReference>
<dbReference type="GO" id="GO:0016757">
    <property type="term" value="F:glycosyltransferase activity"/>
    <property type="evidence" value="ECO:0007669"/>
    <property type="project" value="UniProtKB-KW"/>
</dbReference>
<dbReference type="InterPro" id="IPR036950">
    <property type="entry name" value="PBP_transglycosylase"/>
</dbReference>
<organism evidence="30 31">
    <name type="scientific">Candidatus Xenohaliotis californiensis</name>
    <dbReference type="NCBI Taxonomy" id="84677"/>
    <lineage>
        <taxon>Bacteria</taxon>
        <taxon>Pseudomonadati</taxon>
        <taxon>Pseudomonadota</taxon>
        <taxon>Alphaproteobacteria</taxon>
        <taxon>Rickettsiales</taxon>
        <taxon>Anaplasmataceae</taxon>
        <taxon>Candidatus Xenohaliotis</taxon>
    </lineage>
</organism>
<dbReference type="EMBL" id="CAWVOK010000033">
    <property type="protein sequence ID" value="CAK8163540.1"/>
    <property type="molecule type" value="Genomic_DNA"/>
</dbReference>
<dbReference type="SUPFAM" id="SSF56601">
    <property type="entry name" value="beta-lactamase/transpeptidase-like"/>
    <property type="match status" value="1"/>
</dbReference>
<dbReference type="EC" id="2.4.99.28" evidence="24"/>
<dbReference type="PANTHER" id="PTHR32282">
    <property type="entry name" value="BINDING PROTEIN TRANSPEPTIDASE, PUTATIVE-RELATED"/>
    <property type="match status" value="1"/>
</dbReference>
<evidence type="ECO:0000256" key="4">
    <source>
        <dbReference type="ARBA" id="ARBA00007739"/>
    </source>
</evidence>
<dbReference type="EC" id="3.4.16.4" evidence="5"/>
<evidence type="ECO:0000256" key="17">
    <source>
        <dbReference type="ARBA" id="ARBA00022984"/>
    </source>
</evidence>
<comment type="catalytic activity">
    <reaction evidence="23">
        <text>Preferential cleavage: (Ac)2-L-Lys-D-Ala-|-D-Ala. Also transpeptidation of peptidyl-alanyl moieties that are N-acyl substituents of D-alanine.</text>
        <dbReference type="EC" id="3.4.16.4"/>
    </reaction>
</comment>
<evidence type="ECO:0000256" key="23">
    <source>
        <dbReference type="ARBA" id="ARBA00034000"/>
    </source>
</evidence>
<dbReference type="InterPro" id="IPR001460">
    <property type="entry name" value="PCN-bd_Tpept"/>
</dbReference>
<evidence type="ECO:0000256" key="25">
    <source>
        <dbReference type="ARBA" id="ARBA00049902"/>
    </source>
</evidence>
<reference evidence="30 31" key="1">
    <citation type="submission" date="2024-01" db="EMBL/GenBank/DDBJ databases">
        <authorList>
            <person name="Kunselman E."/>
        </authorList>
    </citation>
    <scope>NUCLEOTIDE SEQUENCE [LARGE SCALE GENOMIC DNA]</scope>
    <source>
        <strain evidence="30">2 abalone samples</strain>
    </source>
</reference>
<evidence type="ECO:0000259" key="28">
    <source>
        <dbReference type="Pfam" id="PF00912"/>
    </source>
</evidence>
<evidence type="ECO:0000256" key="5">
    <source>
        <dbReference type="ARBA" id="ARBA00012448"/>
    </source>
</evidence>
<dbReference type="RefSeq" id="WP_338364845.1">
    <property type="nucleotide sequence ID" value="NZ_CAWVOK010000033.1"/>
</dbReference>
<evidence type="ECO:0000256" key="6">
    <source>
        <dbReference type="ARBA" id="ARBA00018638"/>
    </source>
</evidence>
<evidence type="ECO:0000256" key="7">
    <source>
        <dbReference type="ARBA" id="ARBA00022475"/>
    </source>
</evidence>
<feature type="domain" description="Penicillin-binding protein OB-like" evidence="29">
    <location>
        <begin position="324"/>
        <end position="438"/>
    </location>
</feature>
<feature type="domain" description="Glycosyl transferase family 51" evidence="28">
    <location>
        <begin position="59"/>
        <end position="236"/>
    </location>
</feature>
<evidence type="ECO:0000256" key="22">
    <source>
        <dbReference type="ARBA" id="ARBA00023316"/>
    </source>
</evidence>
<gene>
    <name evidence="30" type="primary">mrcA</name>
    <name evidence="30" type="ORF">CAXC1_70066</name>
</gene>
<evidence type="ECO:0000256" key="26">
    <source>
        <dbReference type="SAM" id="Phobius"/>
    </source>
</evidence>
<keyword evidence="11 30" id="KW-0328">Glycosyltransferase</keyword>
<evidence type="ECO:0000256" key="11">
    <source>
        <dbReference type="ARBA" id="ARBA00022676"/>
    </source>
</evidence>